<evidence type="ECO:0000313" key="5">
    <source>
        <dbReference type="EMBL" id="SHF66035.1"/>
    </source>
</evidence>
<accession>A0A1M5DGI4</accession>
<organism evidence="5 6">
    <name type="scientific">Flavisolibacter ginsengisoli DSM 18119</name>
    <dbReference type="NCBI Taxonomy" id="1121884"/>
    <lineage>
        <taxon>Bacteria</taxon>
        <taxon>Pseudomonadati</taxon>
        <taxon>Bacteroidota</taxon>
        <taxon>Chitinophagia</taxon>
        <taxon>Chitinophagales</taxon>
        <taxon>Chitinophagaceae</taxon>
        <taxon>Flavisolibacter</taxon>
    </lineage>
</organism>
<dbReference type="OrthoDB" id="1075473at2"/>
<dbReference type="STRING" id="1121884.SAMN02745131_03213"/>
<dbReference type="Gene3D" id="2.40.170.20">
    <property type="entry name" value="TonB-dependent receptor, beta-barrel domain"/>
    <property type="match status" value="1"/>
</dbReference>
<dbReference type="Pfam" id="PF13715">
    <property type="entry name" value="CarbopepD_reg_2"/>
    <property type="match status" value="1"/>
</dbReference>
<dbReference type="EMBL" id="FQUU01000015">
    <property type="protein sequence ID" value="SHF66035.1"/>
    <property type="molecule type" value="Genomic_DNA"/>
</dbReference>
<dbReference type="RefSeq" id="WP_072836359.1">
    <property type="nucleotide sequence ID" value="NZ_FQUU01000015.1"/>
</dbReference>
<dbReference type="Proteomes" id="UP000184048">
    <property type="component" value="Unassembled WGS sequence"/>
</dbReference>
<evidence type="ECO:0000256" key="4">
    <source>
        <dbReference type="SAM" id="SignalP"/>
    </source>
</evidence>
<comment type="subcellular location">
    <subcellularLocation>
        <location evidence="1">Cell outer membrane</location>
    </subcellularLocation>
</comment>
<gene>
    <name evidence="5" type="ORF">SAMN02745131_03213</name>
</gene>
<dbReference type="GO" id="GO:0009279">
    <property type="term" value="C:cell outer membrane"/>
    <property type="evidence" value="ECO:0007669"/>
    <property type="project" value="UniProtKB-SubCell"/>
</dbReference>
<proteinExistence type="predicted"/>
<evidence type="ECO:0000256" key="2">
    <source>
        <dbReference type="ARBA" id="ARBA00023136"/>
    </source>
</evidence>
<reference evidence="5 6" key="1">
    <citation type="submission" date="2016-11" db="EMBL/GenBank/DDBJ databases">
        <authorList>
            <person name="Jaros S."/>
            <person name="Januszkiewicz K."/>
            <person name="Wedrychowicz H."/>
        </authorList>
    </citation>
    <scope>NUCLEOTIDE SEQUENCE [LARGE SCALE GENOMIC DNA]</scope>
    <source>
        <strain evidence="5 6">DSM 18119</strain>
    </source>
</reference>
<keyword evidence="5" id="KW-0675">Receptor</keyword>
<keyword evidence="2" id="KW-0472">Membrane</keyword>
<dbReference type="InterPro" id="IPR008969">
    <property type="entry name" value="CarboxyPept-like_regulatory"/>
</dbReference>
<dbReference type="Gene3D" id="2.60.40.1120">
    <property type="entry name" value="Carboxypeptidase-like, regulatory domain"/>
    <property type="match status" value="1"/>
</dbReference>
<keyword evidence="6" id="KW-1185">Reference proteome</keyword>
<keyword evidence="4" id="KW-0732">Signal</keyword>
<dbReference type="SUPFAM" id="SSF49464">
    <property type="entry name" value="Carboxypeptidase regulatory domain-like"/>
    <property type="match status" value="1"/>
</dbReference>
<sequence length="749" mass="83921">MRKFLALGILLVTINTLTAQTLLKGTVKDIKDHPLPGATIAIKDSYDGGTSDSAGNFSFKTYEKGEQTLVVTAIGYKGWEQKIAVKDSTLGFSINLKEEINEMKAVVITAGSFEASDKKRTTVLNSIDIVTTASANADITGAIKTLPGAQQVGESEGLFVRGGTASETKTYIDGTLVNNFFYTSVPNIAQRGRFSPFIFKGTVFSAGGYSALYGQALSSALILESIDLPERSSANISISPIGGAVGIQKLAKDKRSSWGVNYGYTNIVLAYKVLNPRVDYYHMPEFHTGDANFRIKTSTTGILKYYGYFSQNQLAVRNPSLDTLGYKDAFRLKNFNMYHNLAWRENIGSYWKFNGGVSFTNNKDNINGSTQDSKNSQVILEGLEYKNFHLDAYGNYFNAKAVFERRLRGLSAVRFGSEYNYSNDKADYTLYNGNKYPNNIKENLVAGFAEADIYLTNDLAAKLGSRLEHSSLLNKYNLAPRASLAYKVGKEAQASLAYGIFYQNPERKYLPSTNDLTFSKATHYIAQYQKVSTLTTFRVEAFYKKYNDLIKTSVTNNQETASSNQGYGYAKGLEFFWRDKKTVKNFDYWISYSFLDTKRDFLNFPGEMEPNFAAKHTANLVLKKFISGLRTQFNANYQYASGRPYYNIRYNNSNDKYSIYDKGRTKDFNSVSLSVNYLPNIFKKGANQFTVFVFSITNVLGSNQVYGYNYSYNGLRKQAIIPPTKTFVYLGVFLSFGVDRTQEVINSNL</sequence>
<keyword evidence="3" id="KW-0998">Cell outer membrane</keyword>
<dbReference type="AlphaFoldDB" id="A0A1M5DGI4"/>
<evidence type="ECO:0000256" key="1">
    <source>
        <dbReference type="ARBA" id="ARBA00004442"/>
    </source>
</evidence>
<dbReference type="SUPFAM" id="SSF56935">
    <property type="entry name" value="Porins"/>
    <property type="match status" value="1"/>
</dbReference>
<feature type="signal peptide" evidence="4">
    <location>
        <begin position="1"/>
        <end position="19"/>
    </location>
</feature>
<evidence type="ECO:0000313" key="6">
    <source>
        <dbReference type="Proteomes" id="UP000184048"/>
    </source>
</evidence>
<feature type="chain" id="PRO_5009909552" evidence="4">
    <location>
        <begin position="20"/>
        <end position="749"/>
    </location>
</feature>
<name>A0A1M5DGI4_9BACT</name>
<evidence type="ECO:0000256" key="3">
    <source>
        <dbReference type="ARBA" id="ARBA00023237"/>
    </source>
</evidence>
<protein>
    <submittedName>
        <fullName evidence="5">Outer membrane receptor for ferrienterochelin and colicins</fullName>
    </submittedName>
</protein>
<dbReference type="InterPro" id="IPR036942">
    <property type="entry name" value="Beta-barrel_TonB_sf"/>
</dbReference>